<accession>A0A5N5WLA9</accession>
<gene>
    <name evidence="2" type="ORF">BDV29DRAFT_162709</name>
</gene>
<organism evidence="2 3">
    <name type="scientific">Aspergillus leporis</name>
    <dbReference type="NCBI Taxonomy" id="41062"/>
    <lineage>
        <taxon>Eukaryota</taxon>
        <taxon>Fungi</taxon>
        <taxon>Dikarya</taxon>
        <taxon>Ascomycota</taxon>
        <taxon>Pezizomycotina</taxon>
        <taxon>Eurotiomycetes</taxon>
        <taxon>Eurotiomycetidae</taxon>
        <taxon>Eurotiales</taxon>
        <taxon>Aspergillaceae</taxon>
        <taxon>Aspergillus</taxon>
        <taxon>Aspergillus subgen. Circumdati</taxon>
    </lineage>
</organism>
<dbReference type="Gene3D" id="3.40.50.20">
    <property type="match status" value="1"/>
</dbReference>
<protein>
    <recommendedName>
        <fullName evidence="1">BL00235/CARNS1 N-terminal domain-containing protein</fullName>
    </recommendedName>
</protein>
<evidence type="ECO:0000313" key="3">
    <source>
        <dbReference type="Proteomes" id="UP000326565"/>
    </source>
</evidence>
<name>A0A5N5WLA9_9EURO</name>
<dbReference type="Proteomes" id="UP000326565">
    <property type="component" value="Unassembled WGS sequence"/>
</dbReference>
<reference evidence="2 3" key="1">
    <citation type="submission" date="2019-04" db="EMBL/GenBank/DDBJ databases">
        <title>Friends and foes A comparative genomics study of 23 Aspergillus species from section Flavi.</title>
        <authorList>
            <consortium name="DOE Joint Genome Institute"/>
            <person name="Kjaerbolling I."/>
            <person name="Vesth T."/>
            <person name="Frisvad J.C."/>
            <person name="Nybo J.L."/>
            <person name="Theobald S."/>
            <person name="Kildgaard S."/>
            <person name="Isbrandt T."/>
            <person name="Kuo A."/>
            <person name="Sato A."/>
            <person name="Lyhne E.K."/>
            <person name="Kogle M.E."/>
            <person name="Wiebenga A."/>
            <person name="Kun R.S."/>
            <person name="Lubbers R.J."/>
            <person name="Makela M.R."/>
            <person name="Barry K."/>
            <person name="Chovatia M."/>
            <person name="Clum A."/>
            <person name="Daum C."/>
            <person name="Haridas S."/>
            <person name="He G."/>
            <person name="LaButti K."/>
            <person name="Lipzen A."/>
            <person name="Mondo S."/>
            <person name="Riley R."/>
            <person name="Salamov A."/>
            <person name="Simmons B.A."/>
            <person name="Magnuson J.K."/>
            <person name="Henrissat B."/>
            <person name="Mortensen U.H."/>
            <person name="Larsen T.O."/>
            <person name="Devries R.P."/>
            <person name="Grigoriev I.V."/>
            <person name="Machida M."/>
            <person name="Baker S.E."/>
            <person name="Andersen M.R."/>
        </authorList>
    </citation>
    <scope>NUCLEOTIDE SEQUENCE [LARGE SCALE GENOMIC DNA]</scope>
    <source>
        <strain evidence="2 3">CBS 151.66</strain>
    </source>
</reference>
<keyword evidence="3" id="KW-1185">Reference proteome</keyword>
<feature type="domain" description="BL00235/CARNS1 N-terminal" evidence="1">
    <location>
        <begin position="65"/>
        <end position="140"/>
    </location>
</feature>
<dbReference type="EMBL" id="ML732417">
    <property type="protein sequence ID" value="KAB8068094.1"/>
    <property type="molecule type" value="Genomic_DNA"/>
</dbReference>
<dbReference type="InterPro" id="IPR041472">
    <property type="entry name" value="BL00235/CARNS1_N"/>
</dbReference>
<proteinExistence type="predicted"/>
<dbReference type="OrthoDB" id="434648at2759"/>
<evidence type="ECO:0000259" key="1">
    <source>
        <dbReference type="Pfam" id="PF18130"/>
    </source>
</evidence>
<evidence type="ECO:0000313" key="2">
    <source>
        <dbReference type="EMBL" id="KAB8068094.1"/>
    </source>
</evidence>
<dbReference type="AlphaFoldDB" id="A0A5N5WLA9"/>
<dbReference type="Pfam" id="PF18130">
    <property type="entry name" value="ATPgrasp_N"/>
    <property type="match status" value="1"/>
</dbReference>
<sequence length="196" mass="21954">MSFTATLQARNVPGVSVREALNQVRMAIGNRLSFRRLLLEPVQPRRLAMVEVRPDHKSIETIYDLGIQLIVLDQPGHWLEPDDGPYAHLREALVPFDTNIYAHFGDRLTRTLEALRADGVITRNDRMVTAVAGVAQAFGFSTSPAAAFEKPRISMPRDYPRSSAASPYAFRGPQISKRSCARPMGTSQFGCSIRWW</sequence>